<dbReference type="InterPro" id="IPR011009">
    <property type="entry name" value="Kinase-like_dom_sf"/>
</dbReference>
<feature type="compositionally biased region" description="Basic and acidic residues" evidence="2">
    <location>
        <begin position="607"/>
        <end position="617"/>
    </location>
</feature>
<dbReference type="Gene3D" id="1.10.510.10">
    <property type="entry name" value="Transferase(Phosphotransferase) domain 1"/>
    <property type="match status" value="1"/>
</dbReference>
<feature type="compositionally biased region" description="Low complexity" evidence="2">
    <location>
        <begin position="832"/>
        <end position="844"/>
    </location>
</feature>
<feature type="compositionally biased region" description="Low complexity" evidence="2">
    <location>
        <begin position="258"/>
        <end position="271"/>
    </location>
</feature>
<evidence type="ECO:0000313" key="4">
    <source>
        <dbReference type="EMBL" id="KAG2427783.1"/>
    </source>
</evidence>
<dbReference type="EMBL" id="JAEHOC010000038">
    <property type="protein sequence ID" value="KAG2427783.1"/>
    <property type="molecule type" value="Genomic_DNA"/>
</dbReference>
<accession>A0A835VVW9</accession>
<gene>
    <name evidence="4" type="ORF">HXX76_012108</name>
</gene>
<evidence type="ECO:0000256" key="2">
    <source>
        <dbReference type="SAM" id="MobiDB-lite"/>
    </source>
</evidence>
<dbReference type="GO" id="GO:0004672">
    <property type="term" value="F:protein kinase activity"/>
    <property type="evidence" value="ECO:0007669"/>
    <property type="project" value="InterPro"/>
</dbReference>
<feature type="compositionally biased region" description="Polar residues" evidence="2">
    <location>
        <begin position="595"/>
        <end position="604"/>
    </location>
</feature>
<dbReference type="SUPFAM" id="SSF56112">
    <property type="entry name" value="Protein kinase-like (PK-like)"/>
    <property type="match status" value="1"/>
</dbReference>
<feature type="compositionally biased region" description="Gly residues" evidence="2">
    <location>
        <begin position="513"/>
        <end position="530"/>
    </location>
</feature>
<feature type="region of interest" description="Disordered" evidence="2">
    <location>
        <begin position="562"/>
        <end position="688"/>
    </location>
</feature>
<feature type="compositionally biased region" description="Acidic residues" evidence="2">
    <location>
        <begin position="567"/>
        <end position="588"/>
    </location>
</feature>
<feature type="compositionally biased region" description="Basic and acidic residues" evidence="2">
    <location>
        <begin position="389"/>
        <end position="399"/>
    </location>
</feature>
<evidence type="ECO:0000313" key="5">
    <source>
        <dbReference type="Proteomes" id="UP000650467"/>
    </source>
</evidence>
<comment type="caution">
    <text evidence="4">The sequence shown here is derived from an EMBL/GenBank/DDBJ whole genome shotgun (WGS) entry which is preliminary data.</text>
</comment>
<evidence type="ECO:0000259" key="3">
    <source>
        <dbReference type="PROSITE" id="PS50011"/>
    </source>
</evidence>
<feature type="compositionally biased region" description="Low complexity" evidence="2">
    <location>
        <begin position="618"/>
        <end position="633"/>
    </location>
</feature>
<sequence length="1063" mass="112197">MARVVDALAGRLPALEELEFRDFDVDDAAGAEARTHLTLSTIADFFPRLRRLVLPLPDGTAPAGLGALAACTQLRELTMVAGETMDLTPAALEGLHQLQRLERLTLGRFRLRAGDERLVAQLLTTHRPPNLLNLKLQGRIGSFLEVDFERAGGRRGMRCLQQLTVPELAVVCLMLSKGWRPPQYVQPGDPLPRLVARCGRVEVGGLNYERGAAAWDPAPVLAVVRLMGLPRGLHMAHGSWGRQAQELALRGAAVGAAEAAGQPAGGPAAAPSPVERRQTKQMTRLQRQQQLAQQQQQQQQQQQGVRPQQLQLDTATPEQVLLRAVDELAAEAAQAGGTCGGGGGGGSRCAGVHMLILRGALPPRDAGSMGWAAWMKGAVEHCVRLAAQDRARQQPERSRGAGGALRTAGPPSSARVLERCWELIEQECDHIAAPAAGVLLLRCSKDQRAAELASLLSGAAGASSVQRRGDTGSARAVTAAVIHKQTGDRYALNSILSSRIFKVLTDMWARSQQGGGRGTSSKDGGGGGGGSDHKVADEDALWQLLALDHGVKQLWAFVQHPFRPESDSDPGTDADDADDDDEDDEDDGLVWMAKPSSSFASTVASDADDHCAERRSYDGSNSDSSATASGRSSCDGSRYASEADTTPPPAAESLFKCSNAAAVTPPSESPPQITMDEQAPAPDTAARQAPTCHVVSELACADPYTRVEVVDVLQPDGGSSSSSRALRLTLLRKHKVTGKPRRKPGNPIPLLLQHLDRLRAAHQALGGSPHGARLLWESRPARESEPHVLLLSYQPWARSLESFLDCLAMDEIQRDFDAMLASPKPERPPPSRRQNPSSTAAAAAKTAPLPFTPTLVLTRRTLVPEPLLKRLAVALLSSLAALHEAGICHGAIEPACVSVASSSSPDVPPASALSGSSSDSSSTRFVVMGCGLAARVDEAGVLVEQHKRMRVPASALEYAAPEMRAHLAALRAPVVGAGAAAGDTSVAAPVTAACDVASVGLLLLDAAAFRATAGGLRAYTEGRLGLPARLPQGLRDLVAGLTAADVSQRLTARGALAHPYLQQ</sequence>
<name>A0A835VVW9_CHLIN</name>
<feature type="region of interest" description="Disordered" evidence="2">
    <location>
        <begin position="258"/>
        <end position="300"/>
    </location>
</feature>
<dbReference type="InterPro" id="IPR032675">
    <property type="entry name" value="LRR_dom_sf"/>
</dbReference>
<evidence type="ECO:0000256" key="1">
    <source>
        <dbReference type="ARBA" id="ARBA00004430"/>
    </source>
</evidence>
<feature type="compositionally biased region" description="Low complexity" evidence="2">
    <location>
        <begin position="280"/>
        <end position="300"/>
    </location>
</feature>
<dbReference type="AlphaFoldDB" id="A0A835VVW9"/>
<dbReference type="GO" id="GO:0005930">
    <property type="term" value="C:axoneme"/>
    <property type="evidence" value="ECO:0007669"/>
    <property type="project" value="UniProtKB-SubCell"/>
</dbReference>
<dbReference type="InterPro" id="IPR000719">
    <property type="entry name" value="Prot_kinase_dom"/>
</dbReference>
<keyword evidence="5" id="KW-1185">Reference proteome</keyword>
<dbReference type="Gene3D" id="3.80.10.10">
    <property type="entry name" value="Ribonuclease Inhibitor"/>
    <property type="match status" value="1"/>
</dbReference>
<feature type="domain" description="Protein kinase" evidence="3">
    <location>
        <begin position="708"/>
        <end position="1061"/>
    </location>
</feature>
<dbReference type="GO" id="GO:0005524">
    <property type="term" value="F:ATP binding"/>
    <property type="evidence" value="ECO:0007669"/>
    <property type="project" value="InterPro"/>
</dbReference>
<organism evidence="4 5">
    <name type="scientific">Chlamydomonas incerta</name>
    <dbReference type="NCBI Taxonomy" id="51695"/>
    <lineage>
        <taxon>Eukaryota</taxon>
        <taxon>Viridiplantae</taxon>
        <taxon>Chlorophyta</taxon>
        <taxon>core chlorophytes</taxon>
        <taxon>Chlorophyceae</taxon>
        <taxon>CS clade</taxon>
        <taxon>Chlamydomonadales</taxon>
        <taxon>Chlamydomonadaceae</taxon>
        <taxon>Chlamydomonas</taxon>
    </lineage>
</organism>
<dbReference type="PROSITE" id="PS50011">
    <property type="entry name" value="PROTEIN_KINASE_DOM"/>
    <property type="match status" value="1"/>
</dbReference>
<feature type="region of interest" description="Disordered" evidence="2">
    <location>
        <begin position="511"/>
        <end position="534"/>
    </location>
</feature>
<dbReference type="Proteomes" id="UP000650467">
    <property type="component" value="Unassembled WGS sequence"/>
</dbReference>
<proteinExistence type="predicted"/>
<feature type="region of interest" description="Disordered" evidence="2">
    <location>
        <begin position="820"/>
        <end position="844"/>
    </location>
</feature>
<comment type="subcellular location">
    <subcellularLocation>
        <location evidence="1">Cytoplasm</location>
        <location evidence="1">Cytoskeleton</location>
        <location evidence="1">Cilium axoneme</location>
    </subcellularLocation>
</comment>
<reference evidence="4" key="1">
    <citation type="journal article" date="2020" name="bioRxiv">
        <title>Comparative genomics of Chlamydomonas.</title>
        <authorList>
            <person name="Craig R.J."/>
            <person name="Hasan A.R."/>
            <person name="Ness R.W."/>
            <person name="Keightley P.D."/>
        </authorList>
    </citation>
    <scope>NUCLEOTIDE SEQUENCE</scope>
    <source>
        <strain evidence="4">SAG 7.73</strain>
    </source>
</reference>
<feature type="region of interest" description="Disordered" evidence="2">
    <location>
        <begin position="389"/>
        <end position="411"/>
    </location>
</feature>
<protein>
    <recommendedName>
        <fullName evidence="3">Protein kinase domain-containing protein</fullName>
    </recommendedName>
</protein>
<dbReference type="OrthoDB" id="559690at2759"/>